<accession>A0A427ZMG8</accession>
<keyword evidence="1" id="KW-0812">Transmembrane</keyword>
<comment type="caution">
    <text evidence="2">The sequence shown here is derived from an EMBL/GenBank/DDBJ whole genome shotgun (WGS) entry which is preliminary data.</text>
</comment>
<evidence type="ECO:0000313" key="2">
    <source>
        <dbReference type="EMBL" id="RSI52351.1"/>
    </source>
</evidence>
<evidence type="ECO:0000256" key="1">
    <source>
        <dbReference type="SAM" id="Phobius"/>
    </source>
</evidence>
<dbReference type="AlphaFoldDB" id="A0A427ZMG8"/>
<dbReference type="EMBL" id="RJND01000004">
    <property type="protein sequence ID" value="RSI52351.1"/>
    <property type="molecule type" value="Genomic_DNA"/>
</dbReference>
<feature type="transmembrane region" description="Helical" evidence="1">
    <location>
        <begin position="24"/>
        <end position="55"/>
    </location>
</feature>
<sequence length="86" mass="10494">MELTVFELVYYFDLFDWKENEMHFGLWLLLYLIPMFILFLLLVCSLVLLIFCLFLRRNLFKEKQGRNLLLAIFWLGLFNLLLNLLV</sequence>
<gene>
    <name evidence="2" type="ORF">D8869_07280</name>
</gene>
<reference evidence="2 3" key="1">
    <citation type="submission" date="2018-11" db="EMBL/GenBank/DDBJ databases">
        <title>Species Designations Belie Phenotypic and Genotypic Heterogeneity in Oral Streptococci.</title>
        <authorList>
            <person name="Velsko I."/>
        </authorList>
    </citation>
    <scope>NUCLEOTIDE SEQUENCE [LARGE SCALE GENOMIC DNA]</scope>
    <source>
        <strain evidence="2 3">BCC37</strain>
    </source>
</reference>
<keyword evidence="1" id="KW-1133">Transmembrane helix</keyword>
<name>A0A427ZMG8_STRSA</name>
<keyword evidence="1" id="KW-0472">Membrane</keyword>
<protein>
    <submittedName>
        <fullName evidence="2">Uncharacterized protein</fullName>
    </submittedName>
</protein>
<dbReference type="Proteomes" id="UP000280406">
    <property type="component" value="Unassembled WGS sequence"/>
</dbReference>
<organism evidence="2 3">
    <name type="scientific">Streptococcus sanguinis</name>
    <dbReference type="NCBI Taxonomy" id="1305"/>
    <lineage>
        <taxon>Bacteria</taxon>
        <taxon>Bacillati</taxon>
        <taxon>Bacillota</taxon>
        <taxon>Bacilli</taxon>
        <taxon>Lactobacillales</taxon>
        <taxon>Streptococcaceae</taxon>
        <taxon>Streptococcus</taxon>
    </lineage>
</organism>
<feature type="transmembrane region" description="Helical" evidence="1">
    <location>
        <begin position="67"/>
        <end position="85"/>
    </location>
</feature>
<proteinExistence type="predicted"/>
<evidence type="ECO:0000313" key="3">
    <source>
        <dbReference type="Proteomes" id="UP000280406"/>
    </source>
</evidence>